<dbReference type="InterPro" id="IPR032710">
    <property type="entry name" value="NTF2-like_dom_sf"/>
</dbReference>
<dbReference type="Pfam" id="PF12680">
    <property type="entry name" value="SnoaL_2"/>
    <property type="match status" value="1"/>
</dbReference>
<organism evidence="2 3">
    <name type="scientific">Mycolicibacterium neworleansense</name>
    <dbReference type="NCBI Taxonomy" id="146018"/>
    <lineage>
        <taxon>Bacteria</taxon>
        <taxon>Bacillati</taxon>
        <taxon>Actinomycetota</taxon>
        <taxon>Actinomycetes</taxon>
        <taxon>Mycobacteriales</taxon>
        <taxon>Mycobacteriaceae</taxon>
        <taxon>Mycolicibacterium</taxon>
    </lineage>
</organism>
<protein>
    <submittedName>
        <fullName evidence="2">SnoaL-like domain protein</fullName>
    </submittedName>
</protein>
<dbReference type="EMBL" id="CWKH01000001">
    <property type="protein sequence ID" value="CRZ13367.1"/>
    <property type="molecule type" value="Genomic_DNA"/>
</dbReference>
<gene>
    <name evidence="2" type="ORF">BN2156_00198</name>
</gene>
<evidence type="ECO:0000259" key="1">
    <source>
        <dbReference type="Pfam" id="PF12680"/>
    </source>
</evidence>
<evidence type="ECO:0000313" key="3">
    <source>
        <dbReference type="Proteomes" id="UP000199147"/>
    </source>
</evidence>
<sequence length="135" mass="14763">MNLTESQLITVKEANMAQLDDTVTAYLNTWNATDAADRRALLEQHWAHSVTYTDPLAEVSGHDGISGAIEAVQAQFPGYVFTLVSGPDAHHRQARFQWGLGPRDTEPVVVGFDVLSTDNDGRIQTVLGFLDRVPG</sequence>
<dbReference type="SUPFAM" id="SSF54427">
    <property type="entry name" value="NTF2-like"/>
    <property type="match status" value="1"/>
</dbReference>
<dbReference type="AlphaFoldDB" id="A0A0H5RIN0"/>
<reference evidence="3" key="1">
    <citation type="submission" date="2015-07" db="EMBL/GenBank/DDBJ databases">
        <authorList>
            <person name="Urmite Genomes"/>
        </authorList>
    </citation>
    <scope>NUCLEOTIDE SEQUENCE [LARGE SCALE GENOMIC DNA]</scope>
    <source>
        <strain evidence="3">type strain: ATCC 49404</strain>
    </source>
</reference>
<dbReference type="Gene3D" id="3.10.450.50">
    <property type="match status" value="1"/>
</dbReference>
<dbReference type="InterPro" id="IPR037401">
    <property type="entry name" value="SnoaL-like"/>
</dbReference>
<dbReference type="STRING" id="146018.BN2156_00198"/>
<keyword evidence="3" id="KW-1185">Reference proteome</keyword>
<proteinExistence type="predicted"/>
<name>A0A0H5RIN0_9MYCO</name>
<accession>A0A0H5RIN0</accession>
<feature type="domain" description="SnoaL-like" evidence="1">
    <location>
        <begin position="23"/>
        <end position="123"/>
    </location>
</feature>
<evidence type="ECO:0000313" key="2">
    <source>
        <dbReference type="EMBL" id="CRZ13367.1"/>
    </source>
</evidence>
<dbReference type="Proteomes" id="UP000199147">
    <property type="component" value="Unassembled WGS sequence"/>
</dbReference>